<dbReference type="RefSeq" id="WP_284326277.1">
    <property type="nucleotide sequence ID" value="NZ_BSPP01000011.1"/>
</dbReference>
<dbReference type="Gene3D" id="1.20.120.530">
    <property type="entry name" value="GntR ligand-binding domain-like"/>
    <property type="match status" value="1"/>
</dbReference>
<keyword evidence="2" id="KW-0238">DNA-binding</keyword>
<evidence type="ECO:0000259" key="4">
    <source>
        <dbReference type="PROSITE" id="PS50949"/>
    </source>
</evidence>
<dbReference type="InterPro" id="IPR000524">
    <property type="entry name" value="Tscrpt_reg_HTH_GntR"/>
</dbReference>
<keyword evidence="3" id="KW-0804">Transcription</keyword>
<reference evidence="5 6" key="1">
    <citation type="journal article" date="2014" name="Int. J. Syst. Evol. Microbiol.">
        <title>Complete genome sequence of Corynebacterium casei LMG S-19264T (=DSM 44701T), isolated from a smear-ripened cheese.</title>
        <authorList>
            <consortium name="US DOE Joint Genome Institute (JGI-PGF)"/>
            <person name="Walter F."/>
            <person name="Albersmeier A."/>
            <person name="Kalinowski J."/>
            <person name="Ruckert C."/>
        </authorList>
    </citation>
    <scope>NUCLEOTIDE SEQUENCE [LARGE SCALE GENOMIC DNA]</scope>
    <source>
        <strain evidence="5 6">NBRC 111766</strain>
    </source>
</reference>
<dbReference type="GO" id="GO:0003700">
    <property type="term" value="F:DNA-binding transcription factor activity"/>
    <property type="evidence" value="ECO:0007669"/>
    <property type="project" value="InterPro"/>
</dbReference>
<feature type="domain" description="HTH gntR-type" evidence="4">
    <location>
        <begin position="17"/>
        <end position="83"/>
    </location>
</feature>
<dbReference type="PANTHER" id="PTHR43537">
    <property type="entry name" value="TRANSCRIPTIONAL REGULATOR, GNTR FAMILY"/>
    <property type="match status" value="1"/>
</dbReference>
<dbReference type="GO" id="GO:0003677">
    <property type="term" value="F:DNA binding"/>
    <property type="evidence" value="ECO:0007669"/>
    <property type="project" value="UniProtKB-KW"/>
</dbReference>
<evidence type="ECO:0000256" key="3">
    <source>
        <dbReference type="ARBA" id="ARBA00023163"/>
    </source>
</evidence>
<dbReference type="InterPro" id="IPR036390">
    <property type="entry name" value="WH_DNA-bd_sf"/>
</dbReference>
<dbReference type="Pfam" id="PF00392">
    <property type="entry name" value="GntR"/>
    <property type="match status" value="1"/>
</dbReference>
<name>A0AA37TUT3_9RHOB</name>
<dbReference type="Pfam" id="PF07729">
    <property type="entry name" value="FCD"/>
    <property type="match status" value="1"/>
</dbReference>
<dbReference type="SUPFAM" id="SSF48008">
    <property type="entry name" value="GntR ligand-binding domain-like"/>
    <property type="match status" value="1"/>
</dbReference>
<organism evidence="5 6">
    <name type="scientific">Cypionkella aquatica</name>
    <dbReference type="NCBI Taxonomy" id="1756042"/>
    <lineage>
        <taxon>Bacteria</taxon>
        <taxon>Pseudomonadati</taxon>
        <taxon>Pseudomonadota</taxon>
        <taxon>Alphaproteobacteria</taxon>
        <taxon>Rhodobacterales</taxon>
        <taxon>Paracoccaceae</taxon>
        <taxon>Cypionkella</taxon>
    </lineage>
</organism>
<dbReference type="AlphaFoldDB" id="A0AA37TUT3"/>
<dbReference type="SUPFAM" id="SSF46785">
    <property type="entry name" value="Winged helix' DNA-binding domain"/>
    <property type="match status" value="1"/>
</dbReference>
<comment type="caution">
    <text evidence="5">The sequence shown here is derived from an EMBL/GenBank/DDBJ whole genome shotgun (WGS) entry which is preliminary data.</text>
</comment>
<dbReference type="Proteomes" id="UP001157355">
    <property type="component" value="Unassembled WGS sequence"/>
</dbReference>
<evidence type="ECO:0000313" key="5">
    <source>
        <dbReference type="EMBL" id="GLS88102.1"/>
    </source>
</evidence>
<dbReference type="InterPro" id="IPR011711">
    <property type="entry name" value="GntR_C"/>
</dbReference>
<proteinExistence type="predicted"/>
<keyword evidence="6" id="KW-1185">Reference proteome</keyword>
<sequence length="221" mass="24607">MSMPPHPISPRLADPNAAAHERVYRSLRLQVLHGELSPGQALTLRGIAEQFGVSMTPAREAVRRLIAEGAFTMSSSGRVSTPELTPERIEELAAIRAMLEPEMASRALPRAHFALIDRLAAINALNQEAVMNQDAVGYVRTNLEFHRTLYLRAQTPAMLALCETVWLQLGPTMRALYQKLRRRDMPQHHRMILAALRAGDEPGLRLAVRTDVTQGLRHLAS</sequence>
<dbReference type="InterPro" id="IPR036388">
    <property type="entry name" value="WH-like_DNA-bd_sf"/>
</dbReference>
<dbReference type="Gene3D" id="1.10.10.10">
    <property type="entry name" value="Winged helix-like DNA-binding domain superfamily/Winged helix DNA-binding domain"/>
    <property type="match status" value="1"/>
</dbReference>
<dbReference type="InterPro" id="IPR008920">
    <property type="entry name" value="TF_FadR/GntR_C"/>
</dbReference>
<dbReference type="PANTHER" id="PTHR43537:SF39">
    <property type="entry name" value="HTH-TYPE TRANSCRIPTIONAL REGULATOR MCBR"/>
    <property type="match status" value="1"/>
</dbReference>
<protein>
    <submittedName>
        <fullName evidence="5">GntR family transcriptional regulator</fullName>
    </submittedName>
</protein>
<evidence type="ECO:0000256" key="1">
    <source>
        <dbReference type="ARBA" id="ARBA00023015"/>
    </source>
</evidence>
<evidence type="ECO:0000313" key="6">
    <source>
        <dbReference type="Proteomes" id="UP001157355"/>
    </source>
</evidence>
<dbReference type="EMBL" id="BSPP01000011">
    <property type="protein sequence ID" value="GLS88102.1"/>
    <property type="molecule type" value="Genomic_DNA"/>
</dbReference>
<keyword evidence="1" id="KW-0805">Transcription regulation</keyword>
<gene>
    <name evidence="5" type="ORF">GCM10010873_30760</name>
</gene>
<dbReference type="SMART" id="SM00345">
    <property type="entry name" value="HTH_GNTR"/>
    <property type="match status" value="1"/>
</dbReference>
<dbReference type="SMART" id="SM00895">
    <property type="entry name" value="FCD"/>
    <property type="match status" value="1"/>
</dbReference>
<evidence type="ECO:0000256" key="2">
    <source>
        <dbReference type="ARBA" id="ARBA00023125"/>
    </source>
</evidence>
<accession>A0AA37TUT3</accession>
<dbReference type="PROSITE" id="PS50949">
    <property type="entry name" value="HTH_GNTR"/>
    <property type="match status" value="1"/>
</dbReference>